<evidence type="ECO:0000256" key="1">
    <source>
        <dbReference type="SAM" id="MobiDB-lite"/>
    </source>
</evidence>
<feature type="compositionally biased region" description="Low complexity" evidence="1">
    <location>
        <begin position="31"/>
        <end position="54"/>
    </location>
</feature>
<name>X6LCV7_RETFI</name>
<sequence length="183" mass="20819">MESTDDTLMPHKRQKANNGQDGHHQHEVGGQAQQAPQENIQQVNPIQQNQQEVPNVHEEPAQEQQSSLEMQEQVQTEQSQVPQAAAQVQGQVLLEVQEDSELKQDRGQVQTEQSLQSEQSQGQQRRAATKRALREINGDGDGHNLENGPAPKRSRVIFYLFFLEYTHAHAYLMDINIIKNKNR</sequence>
<gene>
    <name evidence="2" type="ORF">RFI_38266</name>
</gene>
<keyword evidence="3" id="KW-1185">Reference proteome</keyword>
<feature type="compositionally biased region" description="Low complexity" evidence="1">
    <location>
        <begin position="108"/>
        <end position="124"/>
    </location>
</feature>
<reference evidence="2 3" key="1">
    <citation type="journal article" date="2013" name="Curr. Biol.">
        <title>The Genome of the Foraminiferan Reticulomyxa filosa.</title>
        <authorList>
            <person name="Glockner G."/>
            <person name="Hulsmann N."/>
            <person name="Schleicher M."/>
            <person name="Noegel A.A."/>
            <person name="Eichinger L."/>
            <person name="Gallinger C."/>
            <person name="Pawlowski J."/>
            <person name="Sierra R."/>
            <person name="Euteneuer U."/>
            <person name="Pillet L."/>
            <person name="Moustafa A."/>
            <person name="Platzer M."/>
            <person name="Groth M."/>
            <person name="Szafranski K."/>
            <person name="Schliwa M."/>
        </authorList>
    </citation>
    <scope>NUCLEOTIDE SEQUENCE [LARGE SCALE GENOMIC DNA]</scope>
</reference>
<dbReference type="EMBL" id="ASPP01044580">
    <property type="protein sequence ID" value="ETN99215.1"/>
    <property type="molecule type" value="Genomic_DNA"/>
</dbReference>
<accession>X6LCV7</accession>
<dbReference type="AlphaFoldDB" id="X6LCV7"/>
<evidence type="ECO:0000313" key="2">
    <source>
        <dbReference type="EMBL" id="ETN99215.1"/>
    </source>
</evidence>
<evidence type="ECO:0000313" key="3">
    <source>
        <dbReference type="Proteomes" id="UP000023152"/>
    </source>
</evidence>
<feature type="region of interest" description="Disordered" evidence="1">
    <location>
        <begin position="102"/>
        <end position="130"/>
    </location>
</feature>
<organism evidence="2 3">
    <name type="scientific">Reticulomyxa filosa</name>
    <dbReference type="NCBI Taxonomy" id="46433"/>
    <lineage>
        <taxon>Eukaryota</taxon>
        <taxon>Sar</taxon>
        <taxon>Rhizaria</taxon>
        <taxon>Retaria</taxon>
        <taxon>Foraminifera</taxon>
        <taxon>Monothalamids</taxon>
        <taxon>Reticulomyxidae</taxon>
        <taxon>Reticulomyxa</taxon>
    </lineage>
</organism>
<protein>
    <submittedName>
        <fullName evidence="2">Uncharacterized protein</fullName>
    </submittedName>
</protein>
<feature type="region of interest" description="Disordered" evidence="1">
    <location>
        <begin position="1"/>
        <end position="87"/>
    </location>
</feature>
<comment type="caution">
    <text evidence="2">The sequence shown here is derived from an EMBL/GenBank/DDBJ whole genome shotgun (WGS) entry which is preliminary data.</text>
</comment>
<feature type="compositionally biased region" description="Low complexity" evidence="1">
    <location>
        <begin position="62"/>
        <end position="87"/>
    </location>
</feature>
<proteinExistence type="predicted"/>
<dbReference type="Proteomes" id="UP000023152">
    <property type="component" value="Unassembled WGS sequence"/>
</dbReference>